<dbReference type="SFLD" id="SFLDG00002">
    <property type="entry name" value="C1.7:_P-type_atpase_like"/>
    <property type="match status" value="1"/>
</dbReference>
<dbReference type="FunFam" id="2.70.150.10:FF:000020">
    <property type="entry name" value="Copper-exporting P-type ATPase A"/>
    <property type="match status" value="1"/>
</dbReference>
<dbReference type="Pfam" id="PF00122">
    <property type="entry name" value="E1-E2_ATPase"/>
    <property type="match status" value="1"/>
</dbReference>
<dbReference type="AlphaFoldDB" id="A0A163XQ96"/>
<feature type="compositionally biased region" description="Basic and acidic residues" evidence="12">
    <location>
        <begin position="42"/>
        <end position="51"/>
    </location>
</feature>
<dbReference type="CDD" id="cd02094">
    <property type="entry name" value="P-type_ATPase_Cu-like"/>
    <property type="match status" value="1"/>
</dbReference>
<feature type="transmembrane region" description="Helical" evidence="11">
    <location>
        <begin position="166"/>
        <end position="187"/>
    </location>
</feature>
<dbReference type="SUPFAM" id="SSF81665">
    <property type="entry name" value="Calcium ATPase, transmembrane domain M"/>
    <property type="match status" value="1"/>
</dbReference>
<evidence type="ECO:0000256" key="3">
    <source>
        <dbReference type="ARBA" id="ARBA00022475"/>
    </source>
</evidence>
<dbReference type="InterPro" id="IPR027256">
    <property type="entry name" value="P-typ_ATPase_IB"/>
</dbReference>
<dbReference type="GO" id="GO:0055070">
    <property type="term" value="P:copper ion homeostasis"/>
    <property type="evidence" value="ECO:0007669"/>
    <property type="project" value="TreeGrafter"/>
</dbReference>
<dbReference type="InterPro" id="IPR011017">
    <property type="entry name" value="TRASH_dom"/>
</dbReference>
<keyword evidence="8" id="KW-1278">Translocase</keyword>
<evidence type="ECO:0000256" key="7">
    <source>
        <dbReference type="ARBA" id="ARBA00022840"/>
    </source>
</evidence>
<dbReference type="InterPro" id="IPR059000">
    <property type="entry name" value="ATPase_P-type_domA"/>
</dbReference>
<dbReference type="InterPro" id="IPR007029">
    <property type="entry name" value="YHS_dom"/>
</dbReference>
<dbReference type="PRINTS" id="PR00119">
    <property type="entry name" value="CATATPASE"/>
</dbReference>
<dbReference type="InterPro" id="IPR045800">
    <property type="entry name" value="HMBD"/>
</dbReference>
<dbReference type="Pfam" id="PF19335">
    <property type="entry name" value="HMBD"/>
    <property type="match status" value="1"/>
</dbReference>
<dbReference type="Gene3D" id="3.40.50.1000">
    <property type="entry name" value="HAD superfamily/HAD-like"/>
    <property type="match status" value="1"/>
</dbReference>
<dbReference type="InterPro" id="IPR018303">
    <property type="entry name" value="ATPase_P-typ_P_site"/>
</dbReference>
<keyword evidence="6 11" id="KW-0547">Nucleotide-binding</keyword>
<dbReference type="Pfam" id="PF04945">
    <property type="entry name" value="YHS"/>
    <property type="match status" value="1"/>
</dbReference>
<dbReference type="Gene3D" id="2.70.150.10">
    <property type="entry name" value="Calcium-transporting ATPase, cytoplasmic transduction domain A"/>
    <property type="match status" value="1"/>
</dbReference>
<dbReference type="GO" id="GO:0043682">
    <property type="term" value="F:P-type divalent copper transporter activity"/>
    <property type="evidence" value="ECO:0007669"/>
    <property type="project" value="TreeGrafter"/>
</dbReference>
<feature type="transmembrane region" description="Helical" evidence="11">
    <location>
        <begin position="450"/>
        <end position="473"/>
    </location>
</feature>
<dbReference type="GO" id="GO:0016491">
    <property type="term" value="F:oxidoreductase activity"/>
    <property type="evidence" value="ECO:0007669"/>
    <property type="project" value="InterPro"/>
</dbReference>
<keyword evidence="4 11" id="KW-0812">Transmembrane</keyword>
<sequence>MTATEKANSTGGCGCSPKASAVPEAAAPSAECCGGASGHGAHSHDAHDHHPASVGDNKAVDPVCGMTVNPETSKHRFGHGGETYHFCSAGCRTKFAAAPEQYLHKSSIGQQPAAAPVGTIYTCPMHPQIRQVGPGSCPICGMALEPETISLDDQPNPELADMTRRFWIGLALALPAVVLEMGGHLMGDHGWVDPTLSNWIQLAFATPVVLWAGWPFFVRGWQSLVTRNLNMFTLVAMGTGVAYVYSLVATVAPAVFPPAFRMHGGAVAVYFEAAAVITVLVLLGQVLELRAREATSGAIKALLDLAPKTARLVDETGQDHEVALDSLTVGDRLRVRPGEKVPVDGVMIEGRSSLDESLVTGESMPVTKDVGAKVIAGTLNQSGGFVMRAEKVGRDTLLSQIVQMVAQAQRSRAPIQRLADHVAGWFVPAVIVVAIVAFAAWAWFGPEPHFAFGLVAAVSVLIIACPCALGLATPMSIMVGVGRGAQAGVLIKNAEALERMEKVDTLVVDKTGTLTEGKPKVVAIVPASGFEETEILKLAASVERSSEHPLADAIVRAAKERNLDLINVAEFDSPTGKGVTGKIDGKVVLLGNAKFMASSGIETESMEEQAEKLRGDGATVVNIAVDGKLAGILAIADPVKASTPEALKALAVEGIKVIMLTGDNQTTANAVAKHLGISEVEAEVLPDQKSAVVTKLQKAGRVVAMAGDGVNDAPALAAADVGIAMGTGTDVAMESAGVTLLKGDLGGIIRARRLSQATMSNIRQNLFFAFIYNAAGIPIAAGVLYPTFGMLLSPIIAAAAMALSSVTVVGNALRLRSTHL</sequence>
<feature type="transmembrane region" description="Helical" evidence="11">
    <location>
        <begin position="791"/>
        <end position="813"/>
    </location>
</feature>
<dbReference type="SUPFAM" id="SSF81653">
    <property type="entry name" value="Calcium ATPase, transduction domain A"/>
    <property type="match status" value="1"/>
</dbReference>
<feature type="region of interest" description="Disordered" evidence="12">
    <location>
        <begin position="37"/>
        <end position="58"/>
    </location>
</feature>
<reference evidence="14 15" key="1">
    <citation type="submission" date="2016-03" db="EMBL/GenBank/DDBJ databases">
        <title>Microsymbionts genomes from the relict species Vavilovia formosa (Stev.) Fed.</title>
        <authorList>
            <person name="Kopat V."/>
            <person name="Chirak E."/>
            <person name="Kimeklis A."/>
            <person name="Andronov E."/>
        </authorList>
    </citation>
    <scope>NUCLEOTIDE SEQUENCE [LARGE SCALE GENOMIC DNA]</scope>
    <source>
        <strain evidence="14 15">Vaf07</strain>
    </source>
</reference>
<evidence type="ECO:0000256" key="1">
    <source>
        <dbReference type="ARBA" id="ARBA00004651"/>
    </source>
</evidence>
<dbReference type="GO" id="GO:0016887">
    <property type="term" value="F:ATP hydrolysis activity"/>
    <property type="evidence" value="ECO:0007669"/>
    <property type="project" value="InterPro"/>
</dbReference>
<dbReference type="InterPro" id="IPR009078">
    <property type="entry name" value="Ferritin-like_SF"/>
</dbReference>
<dbReference type="InterPro" id="IPR036412">
    <property type="entry name" value="HAD-like_sf"/>
</dbReference>
<evidence type="ECO:0000313" key="15">
    <source>
        <dbReference type="Proteomes" id="UP000076574"/>
    </source>
</evidence>
<feature type="transmembrane region" description="Helical" evidence="11">
    <location>
        <begin position="229"/>
        <end position="256"/>
    </location>
</feature>
<dbReference type="NCBIfam" id="TIGR01525">
    <property type="entry name" value="ATPase-IB_hvy"/>
    <property type="match status" value="1"/>
</dbReference>
<evidence type="ECO:0000256" key="5">
    <source>
        <dbReference type="ARBA" id="ARBA00022723"/>
    </source>
</evidence>
<keyword evidence="10 11" id="KW-0472">Membrane</keyword>
<evidence type="ECO:0000256" key="9">
    <source>
        <dbReference type="ARBA" id="ARBA00022989"/>
    </source>
</evidence>
<keyword evidence="5 11" id="KW-0479">Metal-binding</keyword>
<evidence type="ECO:0000256" key="4">
    <source>
        <dbReference type="ARBA" id="ARBA00022692"/>
    </source>
</evidence>
<dbReference type="SMART" id="SM00746">
    <property type="entry name" value="TRASH"/>
    <property type="match status" value="1"/>
</dbReference>
<dbReference type="STRING" id="943830.A4A58_15635"/>
<name>A0A163XQ96_9BRAD</name>
<evidence type="ECO:0000256" key="8">
    <source>
        <dbReference type="ARBA" id="ARBA00022967"/>
    </source>
</evidence>
<dbReference type="OrthoDB" id="391538at2"/>
<comment type="similarity">
    <text evidence="2 11">Belongs to the cation transport ATPase (P-type) (TC 3.A.3) family. Type IB subfamily.</text>
</comment>
<keyword evidence="9 11" id="KW-1133">Transmembrane helix</keyword>
<feature type="transmembrane region" description="Helical" evidence="11">
    <location>
        <begin position="422"/>
        <end position="444"/>
    </location>
</feature>
<dbReference type="GO" id="GO:0005507">
    <property type="term" value="F:copper ion binding"/>
    <property type="evidence" value="ECO:0007669"/>
    <property type="project" value="TreeGrafter"/>
</dbReference>
<dbReference type="InterPro" id="IPR012348">
    <property type="entry name" value="RNR-like"/>
</dbReference>
<dbReference type="GO" id="GO:0060003">
    <property type="term" value="P:copper ion export"/>
    <property type="evidence" value="ECO:0007669"/>
    <property type="project" value="UniProtKB-ARBA"/>
</dbReference>
<feature type="transmembrane region" description="Helical" evidence="11">
    <location>
        <begin position="766"/>
        <end position="785"/>
    </location>
</feature>
<evidence type="ECO:0000256" key="10">
    <source>
        <dbReference type="ARBA" id="ARBA00023136"/>
    </source>
</evidence>
<evidence type="ECO:0000256" key="11">
    <source>
        <dbReference type="RuleBase" id="RU362081"/>
    </source>
</evidence>
<dbReference type="PANTHER" id="PTHR43520:SF8">
    <property type="entry name" value="P-TYPE CU(+) TRANSPORTER"/>
    <property type="match status" value="1"/>
</dbReference>
<evidence type="ECO:0000256" key="6">
    <source>
        <dbReference type="ARBA" id="ARBA00022741"/>
    </source>
</evidence>
<gene>
    <name evidence="14" type="ORF">A4A58_15635</name>
</gene>
<dbReference type="SFLD" id="SFLDF00027">
    <property type="entry name" value="p-type_atpase"/>
    <property type="match status" value="1"/>
</dbReference>
<protein>
    <submittedName>
        <fullName evidence="14">Haloacid dehalogenase</fullName>
    </submittedName>
</protein>
<dbReference type="InterPro" id="IPR023298">
    <property type="entry name" value="ATPase_P-typ_TM_dom_sf"/>
</dbReference>
<dbReference type="Gene3D" id="1.10.620.20">
    <property type="entry name" value="Ribonucleotide Reductase, subunit A"/>
    <property type="match status" value="1"/>
</dbReference>
<dbReference type="Proteomes" id="UP000076574">
    <property type="component" value="Unassembled WGS sequence"/>
</dbReference>
<dbReference type="GO" id="GO:0005524">
    <property type="term" value="F:ATP binding"/>
    <property type="evidence" value="ECO:0007669"/>
    <property type="project" value="UniProtKB-UniRule"/>
</dbReference>
<evidence type="ECO:0000256" key="2">
    <source>
        <dbReference type="ARBA" id="ARBA00006024"/>
    </source>
</evidence>
<feature type="transmembrane region" description="Helical" evidence="11">
    <location>
        <begin position="199"/>
        <end position="217"/>
    </location>
</feature>
<dbReference type="Pfam" id="PF00702">
    <property type="entry name" value="Hydrolase"/>
    <property type="match status" value="1"/>
</dbReference>
<dbReference type="SFLD" id="SFLDS00003">
    <property type="entry name" value="Haloacid_Dehalogenase"/>
    <property type="match status" value="1"/>
</dbReference>
<dbReference type="EMBL" id="LVYV01000053">
    <property type="protein sequence ID" value="KZD21205.1"/>
    <property type="molecule type" value="Genomic_DNA"/>
</dbReference>
<evidence type="ECO:0000313" key="14">
    <source>
        <dbReference type="EMBL" id="KZD21205.1"/>
    </source>
</evidence>
<organism evidence="14 15">
    <name type="scientific">Tardiphaga robiniae</name>
    <dbReference type="NCBI Taxonomy" id="943830"/>
    <lineage>
        <taxon>Bacteria</taxon>
        <taxon>Pseudomonadati</taxon>
        <taxon>Pseudomonadota</taxon>
        <taxon>Alphaproteobacteria</taxon>
        <taxon>Hyphomicrobiales</taxon>
        <taxon>Nitrobacteraceae</taxon>
        <taxon>Tardiphaga</taxon>
    </lineage>
</organism>
<dbReference type="NCBIfam" id="TIGR01494">
    <property type="entry name" value="ATPase_P-type"/>
    <property type="match status" value="1"/>
</dbReference>
<dbReference type="InterPro" id="IPR023214">
    <property type="entry name" value="HAD_sf"/>
</dbReference>
<dbReference type="InterPro" id="IPR001757">
    <property type="entry name" value="P_typ_ATPase"/>
</dbReference>
<dbReference type="InterPro" id="IPR044492">
    <property type="entry name" value="P_typ_ATPase_HD_dom"/>
</dbReference>
<dbReference type="PROSITE" id="PS00154">
    <property type="entry name" value="ATPASE_E1_E2"/>
    <property type="match status" value="1"/>
</dbReference>
<comment type="caution">
    <text evidence="14">The sequence shown here is derived from an EMBL/GenBank/DDBJ whole genome shotgun (WGS) entry which is preliminary data.</text>
</comment>
<feature type="domain" description="TRASH" evidence="13">
    <location>
        <begin position="61"/>
        <end position="99"/>
    </location>
</feature>
<dbReference type="Gene3D" id="3.40.1110.10">
    <property type="entry name" value="Calcium-transporting ATPase, cytoplasmic domain N"/>
    <property type="match status" value="1"/>
</dbReference>
<evidence type="ECO:0000259" key="13">
    <source>
        <dbReference type="SMART" id="SM00746"/>
    </source>
</evidence>
<keyword evidence="3 11" id="KW-1003">Cell membrane</keyword>
<accession>A0A163XQ96</accession>
<dbReference type="PRINTS" id="PR00943">
    <property type="entry name" value="CUATPASE"/>
</dbReference>
<comment type="subcellular location">
    <subcellularLocation>
        <location evidence="1">Cell membrane</location>
        <topology evidence="1">Multi-pass membrane protein</topology>
    </subcellularLocation>
</comment>
<dbReference type="RefSeq" id="WP_068737271.1">
    <property type="nucleotide sequence ID" value="NZ_LVYV01000053.1"/>
</dbReference>
<dbReference type="InterPro" id="IPR023299">
    <property type="entry name" value="ATPase_P-typ_cyto_dom_N"/>
</dbReference>
<dbReference type="SUPFAM" id="SSF47240">
    <property type="entry name" value="Ferritin-like"/>
    <property type="match status" value="1"/>
</dbReference>
<evidence type="ECO:0000256" key="12">
    <source>
        <dbReference type="SAM" id="MobiDB-lite"/>
    </source>
</evidence>
<keyword evidence="7 11" id="KW-0067">ATP-binding</keyword>
<proteinExistence type="inferred from homology"/>
<dbReference type="InterPro" id="IPR008250">
    <property type="entry name" value="ATPase_P-typ_transduc_dom_A_sf"/>
</dbReference>
<dbReference type="GO" id="GO:0005886">
    <property type="term" value="C:plasma membrane"/>
    <property type="evidence" value="ECO:0007669"/>
    <property type="project" value="UniProtKB-SubCell"/>
</dbReference>
<feature type="transmembrane region" description="Helical" evidence="11">
    <location>
        <begin position="262"/>
        <end position="283"/>
    </location>
</feature>
<dbReference type="SUPFAM" id="SSF56784">
    <property type="entry name" value="HAD-like"/>
    <property type="match status" value="1"/>
</dbReference>
<dbReference type="PANTHER" id="PTHR43520">
    <property type="entry name" value="ATP7, ISOFORM B"/>
    <property type="match status" value="1"/>
</dbReference>
<keyword evidence="15" id="KW-1185">Reference proteome</keyword>
<dbReference type="NCBIfam" id="TIGR01511">
    <property type="entry name" value="ATPase-IB1_Cu"/>
    <property type="match status" value="1"/>
</dbReference>